<proteinExistence type="predicted"/>
<gene>
    <name evidence="1" type="ORF">E5336_08385</name>
</gene>
<reference evidence="1" key="1">
    <citation type="submission" date="2019-04" db="EMBL/GenBank/DDBJ databases">
        <title>Microbes associate with the intestines of laboratory mice.</title>
        <authorList>
            <person name="Navarre W."/>
            <person name="Wong E."/>
            <person name="Huang K."/>
            <person name="Tropini C."/>
            <person name="Ng K."/>
            <person name="Yu B."/>
        </authorList>
    </citation>
    <scope>NUCLEOTIDE SEQUENCE</scope>
    <source>
        <strain evidence="1">NM09_H32</strain>
    </source>
</reference>
<name>A0AC61R6F8_9FIRM</name>
<dbReference type="Proteomes" id="UP000308836">
    <property type="component" value="Unassembled WGS sequence"/>
</dbReference>
<dbReference type="EMBL" id="SRYG01000016">
    <property type="protein sequence ID" value="TGY65571.1"/>
    <property type="molecule type" value="Genomic_DNA"/>
</dbReference>
<evidence type="ECO:0000313" key="1">
    <source>
        <dbReference type="EMBL" id="TGY65571.1"/>
    </source>
</evidence>
<evidence type="ECO:0000313" key="2">
    <source>
        <dbReference type="Proteomes" id="UP000308836"/>
    </source>
</evidence>
<sequence>MEKTNMDLEMNKELKTKFDEVCEDLGMEPQTAINIFAQKMVNEQAMPFEVTAKDYPVDEEAVRKERIEKIAKGALIGAGIGLAVSGLVKLIVHFAKHEVRKEERKLMFWK</sequence>
<comment type="caution">
    <text evidence="1">The sequence shown here is derived from an EMBL/GenBank/DDBJ whole genome shotgun (WGS) entry which is preliminary data.</text>
</comment>
<protein>
    <submittedName>
        <fullName evidence="1">Type II toxin-antitoxin system RelB/DinJ family antitoxin</fullName>
    </submittedName>
</protein>
<accession>A0AC61R6F8</accession>
<organism evidence="1 2">
    <name type="scientific">Dubosiella muris</name>
    <dbReference type="NCBI Taxonomy" id="3038133"/>
    <lineage>
        <taxon>Bacteria</taxon>
        <taxon>Bacillati</taxon>
        <taxon>Bacillota</taxon>
        <taxon>Erysipelotrichia</taxon>
        <taxon>Erysipelotrichales</taxon>
        <taxon>Erysipelotrichaceae</taxon>
        <taxon>Dubosiella</taxon>
    </lineage>
</organism>
<keyword evidence="2" id="KW-1185">Reference proteome</keyword>